<dbReference type="SMART" id="SM00939">
    <property type="entry name" value="PepX_C"/>
    <property type="match status" value="1"/>
</dbReference>
<dbReference type="InterPro" id="IPR000383">
    <property type="entry name" value="Xaa-Pro-like_dom"/>
</dbReference>
<dbReference type="KEGG" id="smag:AN936_11205"/>
<evidence type="ECO:0000256" key="2">
    <source>
        <dbReference type="SAM" id="MobiDB-lite"/>
    </source>
</evidence>
<dbReference type="Gene3D" id="3.40.50.1820">
    <property type="entry name" value="alpha/beta hydrolase"/>
    <property type="match status" value="1"/>
</dbReference>
<dbReference type="NCBIfam" id="TIGR00976">
    <property type="entry name" value="CocE_NonD"/>
    <property type="match status" value="1"/>
</dbReference>
<organism evidence="4 5">
    <name type="scientific">Sphingopyxis macrogoltabida</name>
    <name type="common">Sphingomonas macrogoltabidus</name>
    <dbReference type="NCBI Taxonomy" id="33050"/>
    <lineage>
        <taxon>Bacteria</taxon>
        <taxon>Pseudomonadati</taxon>
        <taxon>Pseudomonadota</taxon>
        <taxon>Alphaproteobacteria</taxon>
        <taxon>Sphingomonadales</taxon>
        <taxon>Sphingomonadaceae</taxon>
        <taxon>Sphingopyxis</taxon>
    </lineage>
</organism>
<dbReference type="Gene3D" id="2.60.120.260">
    <property type="entry name" value="Galactose-binding domain-like"/>
    <property type="match status" value="1"/>
</dbReference>
<protein>
    <recommendedName>
        <fullName evidence="3">Xaa-Pro dipeptidyl-peptidase C-terminal domain-containing protein</fullName>
    </recommendedName>
</protein>
<dbReference type="RefSeq" id="WP_054588215.1">
    <property type="nucleotide sequence ID" value="NZ_CP012700.1"/>
</dbReference>
<evidence type="ECO:0000259" key="3">
    <source>
        <dbReference type="SMART" id="SM00939"/>
    </source>
</evidence>
<dbReference type="Proteomes" id="UP000058074">
    <property type="component" value="Chromosome"/>
</dbReference>
<sequence length="604" mass="66698">MSKETVTPNGPEAANEAPHDSMTLLGRAGGSDTPAIEMMPDPDLRLMLPMRDGVRLDTYVWRPAGDAPAPVILWRTPYREEVLGWARLRQLRYRDHGYIVVNQLIRGTGESEGEFRFSSPYERTDGYDTIEWLAAQPWCDGNVGMDGGSYVGLTQLLAAAERPPHLKCIIPQVPAVNYFRELPYFGGAFTRQHTINWLNLISIGSLAELTGGFVSTLPILAQPDWFRRLMMRPAIDAADDVLKGDKLAHYREALEHPTFDDWWRERSLGAEDYAAMDLPALFITGNFDPSLGAMGAWHGVAANARDRDDRQLLLGPWDHGQVYTGGSSSYGPHEFDAAAAADPFPIRLAFYDKHLKGKGNGPDLGGKAKIFITGRNRYEVFDAFPPREVRSLSFFLASDSAANGEYGGGTLVTDADAIKGDPDRMRADPAMPFAAPLTEALGRISSLDEHVRHIDTLLFRTEPLAQPLAILGETEVVLHVATDTPDADIVAHLAEIRPDGSVVELAYHALRLRYREGFDREVPMVPGEPVEVRLKLTLSAHELTAGHRLALLLRPDFFPFVDPNPNTGEPIATATRMQTATITVFHDAARPSRLELPVLESARP</sequence>
<gene>
    <name evidence="4" type="ORF">AN936_11205</name>
</gene>
<proteinExistence type="predicted"/>
<dbReference type="PATRIC" id="fig|33050.5.peg.2318"/>
<dbReference type="AlphaFoldDB" id="A0A0N9UZA6"/>
<dbReference type="SUPFAM" id="SSF53474">
    <property type="entry name" value="alpha/beta-Hydrolases"/>
    <property type="match status" value="1"/>
</dbReference>
<dbReference type="OrthoDB" id="9806163at2"/>
<evidence type="ECO:0000256" key="1">
    <source>
        <dbReference type="ARBA" id="ARBA00022801"/>
    </source>
</evidence>
<feature type="region of interest" description="Disordered" evidence="2">
    <location>
        <begin position="1"/>
        <end position="38"/>
    </location>
</feature>
<dbReference type="PANTHER" id="PTHR43056">
    <property type="entry name" value="PEPTIDASE S9 PROLYL OLIGOPEPTIDASE"/>
    <property type="match status" value="1"/>
</dbReference>
<accession>A0A0N9UZA6</accession>
<dbReference type="Gene3D" id="1.10.3020.10">
    <property type="entry name" value="alpha-amino acid ester hydrolase ( Helical cap domain)"/>
    <property type="match status" value="1"/>
</dbReference>
<dbReference type="InterPro" id="IPR005674">
    <property type="entry name" value="CocE/Ser_esterase"/>
</dbReference>
<dbReference type="SUPFAM" id="SSF49785">
    <property type="entry name" value="Galactose-binding domain-like"/>
    <property type="match status" value="1"/>
</dbReference>
<dbReference type="PANTHER" id="PTHR43056:SF10">
    <property type="entry name" value="COCE_NOND FAMILY, PUTATIVE (AFU_ORTHOLOGUE AFUA_7G00600)-RELATED"/>
    <property type="match status" value="1"/>
</dbReference>
<keyword evidence="1" id="KW-0378">Hydrolase</keyword>
<evidence type="ECO:0000313" key="4">
    <source>
        <dbReference type="EMBL" id="ALH80914.1"/>
    </source>
</evidence>
<dbReference type="Pfam" id="PF02129">
    <property type="entry name" value="Peptidase_S15"/>
    <property type="match status" value="1"/>
</dbReference>
<dbReference type="GO" id="GO:0008239">
    <property type="term" value="F:dipeptidyl-peptidase activity"/>
    <property type="evidence" value="ECO:0007669"/>
    <property type="project" value="InterPro"/>
</dbReference>
<dbReference type="Pfam" id="PF08530">
    <property type="entry name" value="PepX_C"/>
    <property type="match status" value="1"/>
</dbReference>
<dbReference type="InterPro" id="IPR008979">
    <property type="entry name" value="Galactose-bd-like_sf"/>
</dbReference>
<dbReference type="InterPro" id="IPR050585">
    <property type="entry name" value="Xaa-Pro_dipeptidyl-ppase/CocE"/>
</dbReference>
<name>A0A0N9UZA6_SPHMC</name>
<dbReference type="EMBL" id="CP012700">
    <property type="protein sequence ID" value="ALH80914.1"/>
    <property type="molecule type" value="Genomic_DNA"/>
</dbReference>
<feature type="domain" description="Xaa-Pro dipeptidyl-peptidase C-terminal" evidence="3">
    <location>
        <begin position="348"/>
        <end position="595"/>
    </location>
</feature>
<dbReference type="InterPro" id="IPR029058">
    <property type="entry name" value="AB_hydrolase_fold"/>
</dbReference>
<reference evidence="4 5" key="1">
    <citation type="journal article" date="2015" name="Genome Announc.">
        <title>Complete Genome Sequence of Polypropylene Glycol- and Polyethylene Glycol-Degrading Sphingopyxis macrogoltabida Strain EY-1.</title>
        <authorList>
            <person name="Ohtsubo Y."/>
            <person name="Nagata Y."/>
            <person name="Numata M."/>
            <person name="Tsuchikane K."/>
            <person name="Hosoyama A."/>
            <person name="Yamazoe A."/>
            <person name="Tsuda M."/>
            <person name="Fujita N."/>
            <person name="Kawai F."/>
        </authorList>
    </citation>
    <scope>NUCLEOTIDE SEQUENCE [LARGE SCALE GENOMIC DNA]</scope>
    <source>
        <strain evidence="4 5">EY-1</strain>
    </source>
</reference>
<dbReference type="InterPro" id="IPR013736">
    <property type="entry name" value="Xaa-Pro_dipept_C"/>
</dbReference>
<evidence type="ECO:0000313" key="5">
    <source>
        <dbReference type="Proteomes" id="UP000058074"/>
    </source>
</evidence>